<dbReference type="Gene3D" id="3.40.50.720">
    <property type="entry name" value="NAD(P)-binding Rossmann-like Domain"/>
    <property type="match status" value="1"/>
</dbReference>
<dbReference type="PANTHER" id="PTHR42760">
    <property type="entry name" value="SHORT-CHAIN DEHYDROGENASES/REDUCTASES FAMILY MEMBER"/>
    <property type="match status" value="1"/>
</dbReference>
<dbReference type="RefSeq" id="XP_040786987.1">
    <property type="nucleotide sequence ID" value="XM_040929188.1"/>
</dbReference>
<dbReference type="CDD" id="cd05233">
    <property type="entry name" value="SDR_c"/>
    <property type="match status" value="1"/>
</dbReference>
<protein>
    <submittedName>
        <fullName evidence="2">NAD(P)-binding protein</fullName>
    </submittedName>
</protein>
<name>A0A9P4GFD0_9PLEO</name>
<dbReference type="Proteomes" id="UP000800039">
    <property type="component" value="Unassembled WGS sequence"/>
</dbReference>
<comment type="similarity">
    <text evidence="1">Belongs to the short-chain dehydrogenases/reductases (SDR) family.</text>
</comment>
<dbReference type="GO" id="GO:0006633">
    <property type="term" value="P:fatty acid biosynthetic process"/>
    <property type="evidence" value="ECO:0007669"/>
    <property type="project" value="TreeGrafter"/>
</dbReference>
<organism evidence="2 3">
    <name type="scientific">Cucurbitaria berberidis CBS 394.84</name>
    <dbReference type="NCBI Taxonomy" id="1168544"/>
    <lineage>
        <taxon>Eukaryota</taxon>
        <taxon>Fungi</taxon>
        <taxon>Dikarya</taxon>
        <taxon>Ascomycota</taxon>
        <taxon>Pezizomycotina</taxon>
        <taxon>Dothideomycetes</taxon>
        <taxon>Pleosporomycetidae</taxon>
        <taxon>Pleosporales</taxon>
        <taxon>Pleosporineae</taxon>
        <taxon>Cucurbitariaceae</taxon>
        <taxon>Cucurbitaria</taxon>
    </lineage>
</organism>
<dbReference type="InterPro" id="IPR036291">
    <property type="entry name" value="NAD(P)-bd_dom_sf"/>
</dbReference>
<reference evidence="2" key="1">
    <citation type="submission" date="2020-01" db="EMBL/GenBank/DDBJ databases">
        <authorList>
            <consortium name="DOE Joint Genome Institute"/>
            <person name="Haridas S."/>
            <person name="Albert R."/>
            <person name="Binder M."/>
            <person name="Bloem J."/>
            <person name="Labutti K."/>
            <person name="Salamov A."/>
            <person name="Andreopoulos B."/>
            <person name="Baker S.E."/>
            <person name="Barry K."/>
            <person name="Bills G."/>
            <person name="Bluhm B.H."/>
            <person name="Cannon C."/>
            <person name="Castanera R."/>
            <person name="Culley D.E."/>
            <person name="Daum C."/>
            <person name="Ezra D."/>
            <person name="Gonzalez J.B."/>
            <person name="Henrissat B."/>
            <person name="Kuo A."/>
            <person name="Liang C."/>
            <person name="Lipzen A."/>
            <person name="Lutzoni F."/>
            <person name="Magnuson J."/>
            <person name="Mondo S."/>
            <person name="Nolan M."/>
            <person name="Ohm R."/>
            <person name="Pangilinan J."/>
            <person name="Park H.-J."/>
            <person name="Ramirez L."/>
            <person name="Alfaro M."/>
            <person name="Sun H."/>
            <person name="Tritt A."/>
            <person name="Yoshinaga Y."/>
            <person name="Zwiers L.-H."/>
            <person name="Turgeon B.G."/>
            <person name="Goodwin S.B."/>
            <person name="Spatafora J.W."/>
            <person name="Crous P.W."/>
            <person name="Grigoriev I.V."/>
        </authorList>
    </citation>
    <scope>NUCLEOTIDE SEQUENCE</scope>
    <source>
        <strain evidence="2">CBS 394.84</strain>
    </source>
</reference>
<dbReference type="PANTHER" id="PTHR42760:SF122">
    <property type="entry name" value="NAD(P)-BINDING PROTEIN"/>
    <property type="match status" value="1"/>
</dbReference>
<comment type="caution">
    <text evidence="2">The sequence shown here is derived from an EMBL/GenBank/DDBJ whole genome shotgun (WGS) entry which is preliminary data.</text>
</comment>
<dbReference type="SUPFAM" id="SSF51735">
    <property type="entry name" value="NAD(P)-binding Rossmann-fold domains"/>
    <property type="match status" value="1"/>
</dbReference>
<dbReference type="GeneID" id="63846440"/>
<dbReference type="InterPro" id="IPR002347">
    <property type="entry name" value="SDR_fam"/>
</dbReference>
<keyword evidence="3" id="KW-1185">Reference proteome</keyword>
<dbReference type="OrthoDB" id="1933717at2759"/>
<dbReference type="GO" id="GO:0048038">
    <property type="term" value="F:quinone binding"/>
    <property type="evidence" value="ECO:0007669"/>
    <property type="project" value="TreeGrafter"/>
</dbReference>
<dbReference type="EMBL" id="ML976617">
    <property type="protein sequence ID" value="KAF1844424.1"/>
    <property type="molecule type" value="Genomic_DNA"/>
</dbReference>
<dbReference type="PRINTS" id="PR00081">
    <property type="entry name" value="GDHRDH"/>
</dbReference>
<dbReference type="Pfam" id="PF00106">
    <property type="entry name" value="adh_short"/>
    <property type="match status" value="1"/>
</dbReference>
<sequence>MSSLEEALAEIRKTNVTNTIHREPYPAISSTRPELSQAGRVVLITGGGTGVGFAIARAFVRASAATVIIVGRRADVLESARSRLEEEVKASGTNTKIITKTCDIVNVAEVEALWKNLGAQGIFVDVYVANAAKFTDQKPMLELGTEDVWSQLETNVRSPLHFAEKFHAQPGKKQKFIVNVSTGSIHAQEHPEVVSRPAYTLSKLSGTLLFQLLAQDYPHEDIQILSFHPGLIFNETWKALGLNPDQVDSDELTGAFAVWAASKQAAFLHGRFVWCSWDVEELATGVIRKRIDEDFYFLKTSVVGLKSGLMA</sequence>
<dbReference type="AlphaFoldDB" id="A0A9P4GFD0"/>
<evidence type="ECO:0000313" key="3">
    <source>
        <dbReference type="Proteomes" id="UP000800039"/>
    </source>
</evidence>
<proteinExistence type="inferred from homology"/>
<gene>
    <name evidence="2" type="ORF">K460DRAFT_290262</name>
</gene>
<evidence type="ECO:0000256" key="1">
    <source>
        <dbReference type="ARBA" id="ARBA00006484"/>
    </source>
</evidence>
<dbReference type="GO" id="GO:0016616">
    <property type="term" value="F:oxidoreductase activity, acting on the CH-OH group of donors, NAD or NADP as acceptor"/>
    <property type="evidence" value="ECO:0007669"/>
    <property type="project" value="TreeGrafter"/>
</dbReference>
<accession>A0A9P4GFD0</accession>
<evidence type="ECO:0000313" key="2">
    <source>
        <dbReference type="EMBL" id="KAF1844424.1"/>
    </source>
</evidence>